<name>A0ABT6CQL0_9SPHN</name>
<dbReference type="SUPFAM" id="SSF53448">
    <property type="entry name" value="Nucleotide-diphospho-sugar transferases"/>
    <property type="match status" value="1"/>
</dbReference>
<evidence type="ECO:0000256" key="4">
    <source>
        <dbReference type="ARBA" id="ARBA00022741"/>
    </source>
</evidence>
<dbReference type="Pfam" id="PF12804">
    <property type="entry name" value="NTP_transf_3"/>
    <property type="match status" value="1"/>
</dbReference>
<keyword evidence="6" id="KW-0342">GTP-binding</keyword>
<organism evidence="9 10">
    <name type="scientific">Novosphingobium cyanobacteriorum</name>
    <dbReference type="NCBI Taxonomy" id="3024215"/>
    <lineage>
        <taxon>Bacteria</taxon>
        <taxon>Pseudomonadati</taxon>
        <taxon>Pseudomonadota</taxon>
        <taxon>Alphaproteobacteria</taxon>
        <taxon>Sphingomonadales</taxon>
        <taxon>Sphingomonadaceae</taxon>
        <taxon>Novosphingobium</taxon>
    </lineage>
</organism>
<dbReference type="GO" id="GO:0016779">
    <property type="term" value="F:nucleotidyltransferase activity"/>
    <property type="evidence" value="ECO:0007669"/>
    <property type="project" value="UniProtKB-KW"/>
</dbReference>
<evidence type="ECO:0000313" key="10">
    <source>
        <dbReference type="Proteomes" id="UP001222770"/>
    </source>
</evidence>
<evidence type="ECO:0000256" key="3">
    <source>
        <dbReference type="ARBA" id="ARBA00022723"/>
    </source>
</evidence>
<feature type="domain" description="MobA-like NTP transferase" evidence="8">
    <location>
        <begin position="9"/>
        <end position="156"/>
    </location>
</feature>
<dbReference type="CDD" id="cd02503">
    <property type="entry name" value="MobA"/>
    <property type="match status" value="1"/>
</dbReference>
<evidence type="ECO:0000259" key="8">
    <source>
        <dbReference type="Pfam" id="PF12804"/>
    </source>
</evidence>
<keyword evidence="2" id="KW-0808">Transferase</keyword>
<dbReference type="InterPro" id="IPR025877">
    <property type="entry name" value="MobA-like_NTP_Trfase"/>
</dbReference>
<evidence type="ECO:0000256" key="2">
    <source>
        <dbReference type="ARBA" id="ARBA00022679"/>
    </source>
</evidence>
<dbReference type="Gene3D" id="3.90.550.10">
    <property type="entry name" value="Spore Coat Polysaccharide Biosynthesis Protein SpsA, Chain A"/>
    <property type="match status" value="1"/>
</dbReference>
<dbReference type="RefSeq" id="WP_277279473.1">
    <property type="nucleotide sequence ID" value="NZ_JAROCY010000016.1"/>
</dbReference>
<dbReference type="InterPro" id="IPR013482">
    <property type="entry name" value="Molybde_CF_guanTrfase"/>
</dbReference>
<dbReference type="EMBL" id="JAROCY010000016">
    <property type="protein sequence ID" value="MDF8334697.1"/>
    <property type="molecule type" value="Genomic_DNA"/>
</dbReference>
<dbReference type="InterPro" id="IPR029044">
    <property type="entry name" value="Nucleotide-diphossugar_trans"/>
</dbReference>
<keyword evidence="4" id="KW-0547">Nucleotide-binding</keyword>
<dbReference type="PANTHER" id="PTHR19136">
    <property type="entry name" value="MOLYBDENUM COFACTOR GUANYLYLTRANSFERASE"/>
    <property type="match status" value="1"/>
</dbReference>
<evidence type="ECO:0000256" key="1">
    <source>
        <dbReference type="ARBA" id="ARBA00022490"/>
    </source>
</evidence>
<dbReference type="Proteomes" id="UP001222770">
    <property type="component" value="Unassembled WGS sequence"/>
</dbReference>
<protein>
    <submittedName>
        <fullName evidence="9">Molybdenum cofactor guanylyltransferase</fullName>
    </submittedName>
</protein>
<sequence length="197" mass="20482">MAPEPPLIVIAAGGDGSRIGGDKPARLLAGERLIDRTCAWARQHSDAVALAVRPGNGDWGTGLPQLFDAQAGIGPISALASALHEGARLNRAAVLMVGCDLPFLPADLVPRLSAALPDHGAAMPVSSGRLHPMAALWRSAPDALDRWMAGGGQSLWRFAEAIGMAPVEWSETPEPFANVNDAAALAAAEERIRTAGY</sequence>
<dbReference type="PANTHER" id="PTHR19136:SF81">
    <property type="entry name" value="MOLYBDENUM COFACTOR GUANYLYLTRANSFERASE"/>
    <property type="match status" value="1"/>
</dbReference>
<keyword evidence="7" id="KW-0501">Molybdenum cofactor biosynthesis</keyword>
<accession>A0ABT6CQL0</accession>
<evidence type="ECO:0000256" key="7">
    <source>
        <dbReference type="ARBA" id="ARBA00023150"/>
    </source>
</evidence>
<keyword evidence="1" id="KW-0963">Cytoplasm</keyword>
<gene>
    <name evidence="9" type="ORF">POM99_15920</name>
</gene>
<reference evidence="9 10" key="1">
    <citation type="submission" date="2023-03" db="EMBL/GenBank/DDBJ databases">
        <title>Novosphingobium cyanobacteriorum sp. nov., isolated from a eutrophic reservoir during the Microcystis bloom period.</title>
        <authorList>
            <person name="Kang M."/>
            <person name="Le V."/>
            <person name="Ko S.-R."/>
            <person name="Lee S.-A."/>
            <person name="Ahn C.-Y."/>
        </authorList>
    </citation>
    <scope>NUCLEOTIDE SEQUENCE [LARGE SCALE GENOMIC DNA]</scope>
    <source>
        <strain evidence="9 10">HBC54</strain>
    </source>
</reference>
<keyword evidence="3" id="KW-0479">Metal-binding</keyword>
<keyword evidence="10" id="KW-1185">Reference proteome</keyword>
<keyword evidence="5" id="KW-0460">Magnesium</keyword>
<evidence type="ECO:0000256" key="5">
    <source>
        <dbReference type="ARBA" id="ARBA00022842"/>
    </source>
</evidence>
<keyword evidence="9" id="KW-0548">Nucleotidyltransferase</keyword>
<evidence type="ECO:0000256" key="6">
    <source>
        <dbReference type="ARBA" id="ARBA00023134"/>
    </source>
</evidence>
<comment type="caution">
    <text evidence="9">The sequence shown here is derived from an EMBL/GenBank/DDBJ whole genome shotgun (WGS) entry which is preliminary data.</text>
</comment>
<evidence type="ECO:0000313" key="9">
    <source>
        <dbReference type="EMBL" id="MDF8334697.1"/>
    </source>
</evidence>
<proteinExistence type="predicted"/>